<sequence length="132" mass="15743">NDFLNYRRHQIDKNLEFFAQILFFPENFEKTLNCFLFYHDPPRKFAANAPLPSTSNNVARRRRQISYQLSIDAFLKTAKSTSVSFVFIYDAIFDESAFIFLLFTNRASKKKRKISEYFENEDFSHQEKLCKV</sequence>
<accession>A0A915HF07</accession>
<keyword evidence="2" id="KW-1185">Reference proteome</keyword>
<dbReference type="AlphaFoldDB" id="A0A915HF07"/>
<reference evidence="3" key="1">
    <citation type="submission" date="2022-11" db="UniProtKB">
        <authorList>
            <consortium name="WormBaseParasite"/>
        </authorList>
    </citation>
    <scope>IDENTIFICATION</scope>
</reference>
<name>A0A915HF07_ROMCU</name>
<keyword evidence="1" id="KW-0812">Transmembrane</keyword>
<evidence type="ECO:0000256" key="1">
    <source>
        <dbReference type="SAM" id="Phobius"/>
    </source>
</evidence>
<dbReference type="Proteomes" id="UP000887565">
    <property type="component" value="Unplaced"/>
</dbReference>
<dbReference type="WBParaSite" id="nRc.2.0.1.t00259-RA">
    <property type="protein sequence ID" value="nRc.2.0.1.t00259-RA"/>
    <property type="gene ID" value="nRc.2.0.1.g00259"/>
</dbReference>
<keyword evidence="1" id="KW-1133">Transmembrane helix</keyword>
<evidence type="ECO:0000313" key="2">
    <source>
        <dbReference type="Proteomes" id="UP000887565"/>
    </source>
</evidence>
<proteinExistence type="predicted"/>
<keyword evidence="1" id="KW-0472">Membrane</keyword>
<protein>
    <submittedName>
        <fullName evidence="3">Maturase K</fullName>
    </submittedName>
</protein>
<feature type="transmembrane region" description="Helical" evidence="1">
    <location>
        <begin position="83"/>
        <end position="103"/>
    </location>
</feature>
<evidence type="ECO:0000313" key="3">
    <source>
        <dbReference type="WBParaSite" id="nRc.2.0.1.t00259-RA"/>
    </source>
</evidence>
<organism evidence="2 3">
    <name type="scientific">Romanomermis culicivorax</name>
    <name type="common">Nematode worm</name>
    <dbReference type="NCBI Taxonomy" id="13658"/>
    <lineage>
        <taxon>Eukaryota</taxon>
        <taxon>Metazoa</taxon>
        <taxon>Ecdysozoa</taxon>
        <taxon>Nematoda</taxon>
        <taxon>Enoplea</taxon>
        <taxon>Dorylaimia</taxon>
        <taxon>Mermithida</taxon>
        <taxon>Mermithoidea</taxon>
        <taxon>Mermithidae</taxon>
        <taxon>Romanomermis</taxon>
    </lineage>
</organism>